<name>A0AAV2PN63_MEGNR</name>
<comment type="caution">
    <text evidence="2">The sequence shown here is derived from an EMBL/GenBank/DDBJ whole genome shotgun (WGS) entry which is preliminary data.</text>
</comment>
<reference evidence="2 3" key="1">
    <citation type="submission" date="2024-05" db="EMBL/GenBank/DDBJ databases">
        <authorList>
            <person name="Wallberg A."/>
        </authorList>
    </citation>
    <scope>NUCLEOTIDE SEQUENCE [LARGE SCALE GENOMIC DNA]</scope>
</reference>
<proteinExistence type="predicted"/>
<dbReference type="EMBL" id="CAXKWB010000783">
    <property type="protein sequence ID" value="CAL4062233.1"/>
    <property type="molecule type" value="Genomic_DNA"/>
</dbReference>
<feature type="chain" id="PRO_5043629230" evidence="1">
    <location>
        <begin position="24"/>
        <end position="157"/>
    </location>
</feature>
<dbReference type="AlphaFoldDB" id="A0AAV2PN63"/>
<dbReference type="Proteomes" id="UP001497623">
    <property type="component" value="Unassembled WGS sequence"/>
</dbReference>
<keyword evidence="1" id="KW-0732">Signal</keyword>
<protein>
    <submittedName>
        <fullName evidence="2">Uncharacterized protein</fullName>
    </submittedName>
</protein>
<evidence type="ECO:0000313" key="2">
    <source>
        <dbReference type="EMBL" id="CAL4062233.1"/>
    </source>
</evidence>
<feature type="signal peptide" evidence="1">
    <location>
        <begin position="1"/>
        <end position="23"/>
    </location>
</feature>
<accession>A0AAV2PN63</accession>
<gene>
    <name evidence="2" type="ORF">MNOR_LOCUS2532</name>
</gene>
<organism evidence="2 3">
    <name type="scientific">Meganyctiphanes norvegica</name>
    <name type="common">Northern krill</name>
    <name type="synonym">Thysanopoda norvegica</name>
    <dbReference type="NCBI Taxonomy" id="48144"/>
    <lineage>
        <taxon>Eukaryota</taxon>
        <taxon>Metazoa</taxon>
        <taxon>Ecdysozoa</taxon>
        <taxon>Arthropoda</taxon>
        <taxon>Crustacea</taxon>
        <taxon>Multicrustacea</taxon>
        <taxon>Malacostraca</taxon>
        <taxon>Eumalacostraca</taxon>
        <taxon>Eucarida</taxon>
        <taxon>Euphausiacea</taxon>
        <taxon>Euphausiidae</taxon>
        <taxon>Meganyctiphanes</taxon>
    </lineage>
</organism>
<evidence type="ECO:0000256" key="1">
    <source>
        <dbReference type="SAM" id="SignalP"/>
    </source>
</evidence>
<keyword evidence="3" id="KW-1185">Reference proteome</keyword>
<sequence length="157" mass="17658">MESRQCVFLVCVFVAATVAVSTAFNPDRMPYKWSPIWFNSYNRRGPILHKRFFDAGIQGYDSLIGQDTNNLKFRPEPIMKWSPRYLYDVTSYAKRDSGKCRKENSVCAFMSENTGEPVMLQCCNGLECALAGGTTYTCIDPAMLGVIGDNVFDYGAK</sequence>
<evidence type="ECO:0000313" key="3">
    <source>
        <dbReference type="Proteomes" id="UP001497623"/>
    </source>
</evidence>